<sequence>MSFLLFFLGFGQFKPEAEQPVKFFEDRWFSSLVSIDPVQRIRAAWFIPDFFIKADTLSIWESRPYDVRYVLDNTPLWDPQTGEVTIMFPRTFIIDQELSAKGPGLVPVVTLHSRRRLKGWHGELTGTFPFFAPIADSSGYADLMLNVPLGKILNVSLDGAAIVDNQRPERSQHPPRQGLAAYTGVASLEVNPSDEMLIRLRYLRVVEQKDNYTPEWTFNPASTPAELTEADLLFFNYMYRTDVLDLEFGLSSYNSYLLSTGRDSGDLRLFRWFTEQPEDAEPAAKIANNPFGVKDMFYSSGRNPVSRARNSTVDRAFITVGISAGHVSELKAHLDYSTCNLITDISSWEGGDEYNVNYQETPRLANIYLGDRLKFVNFWIEPGLGAQYLENFVKIDSLDTEEYRPRLFPEPGIQARWQFYGFDLQGGTVLSAAVPPLHYFYDYADNTPIPDSLALISTEDASAEYSWQTWLDAEKDWGNNLYSGTDIFTGFGFKRLASRIIPDDTTPSAGIFNTAEVFSFGISPWVAYYGDWFAFTAAYRYYSGKGTSGGVYKDYQTLLSGDSLTEGYKRLPYDSRHKLTVETEFRSPQITSFWLRDFYLEPRIAFASGFPDEQPEDGFGPVWSWFEVTAGREINIGDFQAEITAEFLNPFGWSEPILGTVAEPGLPTEEDFPERITLSHPDYHPSRDANHDGCITAAEEVEAYARARAYYNEVTPSPLPARSIELKLAVRF</sequence>
<evidence type="ECO:0000313" key="2">
    <source>
        <dbReference type="Proteomes" id="UP000630660"/>
    </source>
</evidence>
<evidence type="ECO:0000313" key="1">
    <source>
        <dbReference type="EMBL" id="MBD3363997.1"/>
    </source>
</evidence>
<organism evidence="1 2">
    <name type="scientific">candidate division WOR-3 bacterium</name>
    <dbReference type="NCBI Taxonomy" id="2052148"/>
    <lineage>
        <taxon>Bacteria</taxon>
        <taxon>Bacteria division WOR-3</taxon>
    </lineage>
</organism>
<dbReference type="EMBL" id="WJKJ01000066">
    <property type="protein sequence ID" value="MBD3363997.1"/>
    <property type="molecule type" value="Genomic_DNA"/>
</dbReference>
<proteinExistence type="predicted"/>
<comment type="caution">
    <text evidence="1">The sequence shown here is derived from an EMBL/GenBank/DDBJ whole genome shotgun (WGS) entry which is preliminary data.</text>
</comment>
<dbReference type="Proteomes" id="UP000630660">
    <property type="component" value="Unassembled WGS sequence"/>
</dbReference>
<reference evidence="1" key="1">
    <citation type="submission" date="2019-11" db="EMBL/GenBank/DDBJ databases">
        <title>Microbial mats filling the niche in hypersaline microbial mats.</title>
        <authorList>
            <person name="Wong H.L."/>
            <person name="Macleod F.I."/>
            <person name="White R.A. III"/>
            <person name="Burns B.P."/>
        </authorList>
    </citation>
    <scope>NUCLEOTIDE SEQUENCE</scope>
    <source>
        <strain evidence="1">Bin_327</strain>
    </source>
</reference>
<gene>
    <name evidence="1" type="ORF">GF359_02160</name>
</gene>
<name>A0A9D5K827_UNCW3</name>
<dbReference type="SUPFAM" id="SSF56935">
    <property type="entry name" value="Porins"/>
    <property type="match status" value="1"/>
</dbReference>
<dbReference type="AlphaFoldDB" id="A0A9D5K827"/>
<accession>A0A9D5K827</accession>
<protein>
    <submittedName>
        <fullName evidence="1">Uncharacterized protein</fullName>
    </submittedName>
</protein>